<dbReference type="SUPFAM" id="SSF53850">
    <property type="entry name" value="Periplasmic binding protein-like II"/>
    <property type="match status" value="1"/>
</dbReference>
<dbReference type="PANTHER" id="PTHR43649">
    <property type="entry name" value="ARABINOSE-BINDING PROTEIN-RELATED"/>
    <property type="match status" value="1"/>
</dbReference>
<protein>
    <submittedName>
        <fullName evidence="1">Multiple sugar transport system substrate-binding protein</fullName>
    </submittedName>
</protein>
<dbReference type="Pfam" id="PF13416">
    <property type="entry name" value="SBP_bac_8"/>
    <property type="match status" value="1"/>
</dbReference>
<sequence length="422" mass="45938">MGEARALNKVVAGGAAVCLLVVGCGDAADDEGVTLRFAWWGNEHRHEITQEIIDIYEQENPHVSIETEYGGSFEDHWDRLATQVAGGDAPDVIQMDEQYLREYADRGALHSLDEVDVSEFSETAVANGRVEDELLAVTLGLNAPTVLANVDVFQSAGVDVPDDDTWTWEDFADVAAEISEGSDDVWGSAGPLGIAPFQVWLRQSGAHLATDEGELGFAVAEAQAYFEYFKDLLDAEVLPPAAVIQEDRAAPEEQTLSGTGREALATRWTNQAVGSAQASGASLELLRYPGRSDSDDDPLWLKSSMYLSVPATTDHPQEAQQFIDFFVNSEDAARIAQVERGVPPNMAVRELVVDDLDDLDAETVDFIEQLEAEEAEPEPLAPVGSSDFQPTVDRYLMEVFFDRLSPEQAAEDLVAELEGQLG</sequence>
<evidence type="ECO:0000313" key="1">
    <source>
        <dbReference type="EMBL" id="NYJ78074.1"/>
    </source>
</evidence>
<dbReference type="EMBL" id="JACCFY010000001">
    <property type="protein sequence ID" value="NYJ78074.1"/>
    <property type="molecule type" value="Genomic_DNA"/>
</dbReference>
<evidence type="ECO:0000313" key="2">
    <source>
        <dbReference type="Proteomes" id="UP000535437"/>
    </source>
</evidence>
<dbReference type="PANTHER" id="PTHR43649:SF11">
    <property type="entry name" value="ABC TRANSPORTER SUBSTRATE-BINDING PROTEIN YESO-RELATED"/>
    <property type="match status" value="1"/>
</dbReference>
<name>A0A7Z0GL86_9MICC</name>
<accession>A0A7Z0GL86</accession>
<organism evidence="1 2">
    <name type="scientific">Nesterenkonia xinjiangensis</name>
    <dbReference type="NCBI Taxonomy" id="225327"/>
    <lineage>
        <taxon>Bacteria</taxon>
        <taxon>Bacillati</taxon>
        <taxon>Actinomycetota</taxon>
        <taxon>Actinomycetes</taxon>
        <taxon>Micrococcales</taxon>
        <taxon>Micrococcaceae</taxon>
        <taxon>Nesterenkonia</taxon>
    </lineage>
</organism>
<keyword evidence="1" id="KW-0762">Sugar transport</keyword>
<dbReference type="Proteomes" id="UP000535437">
    <property type="component" value="Unassembled WGS sequence"/>
</dbReference>
<dbReference type="PROSITE" id="PS51257">
    <property type="entry name" value="PROKAR_LIPOPROTEIN"/>
    <property type="match status" value="1"/>
</dbReference>
<dbReference type="InterPro" id="IPR006059">
    <property type="entry name" value="SBP"/>
</dbReference>
<dbReference type="Gene3D" id="3.40.190.10">
    <property type="entry name" value="Periplasmic binding protein-like II"/>
    <property type="match status" value="2"/>
</dbReference>
<gene>
    <name evidence="1" type="ORF">HNR09_001485</name>
</gene>
<keyword evidence="2" id="KW-1185">Reference proteome</keyword>
<dbReference type="AlphaFoldDB" id="A0A7Z0GL86"/>
<dbReference type="RefSeq" id="WP_218881900.1">
    <property type="nucleotide sequence ID" value="NZ_BAAALL010000002.1"/>
</dbReference>
<comment type="caution">
    <text evidence="1">The sequence shown here is derived from an EMBL/GenBank/DDBJ whole genome shotgun (WGS) entry which is preliminary data.</text>
</comment>
<dbReference type="InterPro" id="IPR050490">
    <property type="entry name" value="Bact_solute-bd_prot1"/>
</dbReference>
<reference evidence="1 2" key="1">
    <citation type="submission" date="2020-07" db="EMBL/GenBank/DDBJ databases">
        <title>Sequencing the genomes of 1000 actinobacteria strains.</title>
        <authorList>
            <person name="Klenk H.-P."/>
        </authorList>
    </citation>
    <scope>NUCLEOTIDE SEQUENCE [LARGE SCALE GENOMIC DNA]</scope>
    <source>
        <strain evidence="1 2">DSM 15475</strain>
    </source>
</reference>
<proteinExistence type="predicted"/>
<keyword evidence="1" id="KW-0813">Transport</keyword>